<proteinExistence type="predicted"/>
<protein>
    <submittedName>
        <fullName evidence="1">Uncharacterized protein</fullName>
    </submittedName>
</protein>
<name>X0W9P3_9ZZZZ</name>
<dbReference type="EMBL" id="BARS01035683">
    <property type="protein sequence ID" value="GAG21318.1"/>
    <property type="molecule type" value="Genomic_DNA"/>
</dbReference>
<reference evidence="1" key="1">
    <citation type="journal article" date="2014" name="Front. Microbiol.">
        <title>High frequency of phylogenetically diverse reductive dehalogenase-homologous genes in deep subseafloor sedimentary metagenomes.</title>
        <authorList>
            <person name="Kawai M."/>
            <person name="Futagami T."/>
            <person name="Toyoda A."/>
            <person name="Takaki Y."/>
            <person name="Nishi S."/>
            <person name="Hori S."/>
            <person name="Arai W."/>
            <person name="Tsubouchi T."/>
            <person name="Morono Y."/>
            <person name="Uchiyama I."/>
            <person name="Ito T."/>
            <person name="Fujiyama A."/>
            <person name="Inagaki F."/>
            <person name="Takami H."/>
        </authorList>
    </citation>
    <scope>NUCLEOTIDE SEQUENCE</scope>
    <source>
        <strain evidence="1">Expedition CK06-06</strain>
    </source>
</reference>
<comment type="caution">
    <text evidence="1">The sequence shown here is derived from an EMBL/GenBank/DDBJ whole genome shotgun (WGS) entry which is preliminary data.</text>
</comment>
<gene>
    <name evidence="1" type="ORF">S01H1_54947</name>
</gene>
<sequence>VKSTPNPGDKIIMSGGRSLSPNEMLNHIKAGDELGRRLRRAIMAINVEFFTPTGKK</sequence>
<feature type="non-terminal residue" evidence="1">
    <location>
        <position position="1"/>
    </location>
</feature>
<evidence type="ECO:0000313" key="1">
    <source>
        <dbReference type="EMBL" id="GAG21318.1"/>
    </source>
</evidence>
<dbReference type="AlphaFoldDB" id="X0W9P3"/>
<organism evidence="1">
    <name type="scientific">marine sediment metagenome</name>
    <dbReference type="NCBI Taxonomy" id="412755"/>
    <lineage>
        <taxon>unclassified sequences</taxon>
        <taxon>metagenomes</taxon>
        <taxon>ecological metagenomes</taxon>
    </lineage>
</organism>
<accession>X0W9P3</accession>